<evidence type="ECO:0000256" key="8">
    <source>
        <dbReference type="ARBA" id="ARBA00023170"/>
    </source>
</evidence>
<evidence type="ECO:0000259" key="12">
    <source>
        <dbReference type="PROSITE" id="PS50262"/>
    </source>
</evidence>
<dbReference type="SUPFAM" id="SSF81321">
    <property type="entry name" value="Family A G protein-coupled receptor-like"/>
    <property type="match status" value="1"/>
</dbReference>
<gene>
    <name evidence="14" type="primary">LOC102376842</name>
</gene>
<dbReference type="PROSITE" id="PS50262">
    <property type="entry name" value="G_PROTEIN_RECEP_F1_2"/>
    <property type="match status" value="1"/>
</dbReference>
<feature type="transmembrane region" description="Helical" evidence="11">
    <location>
        <begin position="32"/>
        <end position="52"/>
    </location>
</feature>
<evidence type="ECO:0000256" key="11">
    <source>
        <dbReference type="RuleBase" id="RU363047"/>
    </source>
</evidence>
<evidence type="ECO:0000256" key="9">
    <source>
        <dbReference type="ARBA" id="ARBA00023224"/>
    </source>
</evidence>
<dbReference type="PANTHER" id="PTHR26450:SF87">
    <property type="entry name" value="OLFACTORY RECEPTOR 51F2"/>
    <property type="match status" value="1"/>
</dbReference>
<dbReference type="AlphaFoldDB" id="A0A1U8DXI5"/>
<keyword evidence="4 11" id="KW-0552">Olfaction</keyword>
<feature type="transmembrane region" description="Helical" evidence="11">
    <location>
        <begin position="274"/>
        <end position="294"/>
    </location>
</feature>
<evidence type="ECO:0000256" key="1">
    <source>
        <dbReference type="ARBA" id="ARBA00004141"/>
    </source>
</evidence>
<keyword evidence="11" id="KW-1003">Cell membrane</keyword>
<sequence length="329" mass="37052">MPLQRSNTNFTCLTFTLAGVRGLDAGHLWQTIPFSSIYLVALEGNCTILFIIKMDPSLHEPMYYFLSMLALADLGLSLCTMPTVLSILWLNSRQISAGACFTQFYFIHTFSFLESSVLLAMAFDRYVAICHPLRYASILTSSRIAKIGLAILGRCVFIVMPGVFVLRKLPFCRSHALSHSYCLHQDLMKLVCADITFNIVYGLSLAILIFMLDSLLIFASYILIFKTILSIASREECLKALNNCLSHIFAVLILYIPMAGVSIVHRFGQHTSPVVHVLMANVYLLVPPVMNPIIYSIKTKQIRQGILRLFSLQRTYGTWPERSVVTPHR</sequence>
<keyword evidence="6 10" id="KW-0297">G-protein coupled receptor</keyword>
<feature type="transmembrane region" description="Helical" evidence="11">
    <location>
        <begin position="245"/>
        <end position="268"/>
    </location>
</feature>
<protein>
    <recommendedName>
        <fullName evidence="11">Olfactory receptor</fullName>
    </recommendedName>
</protein>
<feature type="transmembrane region" description="Helical" evidence="11">
    <location>
        <begin position="144"/>
        <end position="166"/>
    </location>
</feature>
<keyword evidence="3 10" id="KW-0812">Transmembrane</keyword>
<dbReference type="PRINTS" id="PR00245">
    <property type="entry name" value="OLFACTORYR"/>
</dbReference>
<name>A0A1U8DXI5_ALLSI</name>
<reference evidence="14" key="1">
    <citation type="submission" date="2025-08" db="UniProtKB">
        <authorList>
            <consortium name="RefSeq"/>
        </authorList>
    </citation>
    <scope>IDENTIFICATION</scope>
</reference>
<evidence type="ECO:0000313" key="14">
    <source>
        <dbReference type="RefSeq" id="XP_014382409.1"/>
    </source>
</evidence>
<organism evidence="13 14">
    <name type="scientific">Alligator sinensis</name>
    <name type="common">Chinese alligator</name>
    <dbReference type="NCBI Taxonomy" id="38654"/>
    <lineage>
        <taxon>Eukaryota</taxon>
        <taxon>Metazoa</taxon>
        <taxon>Chordata</taxon>
        <taxon>Craniata</taxon>
        <taxon>Vertebrata</taxon>
        <taxon>Euteleostomi</taxon>
        <taxon>Archelosauria</taxon>
        <taxon>Archosauria</taxon>
        <taxon>Crocodylia</taxon>
        <taxon>Alligatoridae</taxon>
        <taxon>Alligatorinae</taxon>
        <taxon>Alligator</taxon>
    </lineage>
</organism>
<feature type="transmembrane region" description="Helical" evidence="11">
    <location>
        <begin position="64"/>
        <end position="90"/>
    </location>
</feature>
<dbReference type="InterPro" id="IPR050402">
    <property type="entry name" value="OR51/52/56-like"/>
</dbReference>
<dbReference type="RefSeq" id="XP_014382409.1">
    <property type="nucleotide sequence ID" value="XM_014526923.1"/>
</dbReference>
<dbReference type="PRINTS" id="PR00237">
    <property type="entry name" value="GPCRRHODOPSN"/>
</dbReference>
<comment type="subcellular location">
    <subcellularLocation>
        <location evidence="11">Cell membrane</location>
        <topology evidence="11">Multi-pass membrane protein</topology>
    </subcellularLocation>
    <subcellularLocation>
        <location evidence="1">Membrane</location>
        <topology evidence="1">Multi-pass membrane protein</topology>
    </subcellularLocation>
</comment>
<dbReference type="GO" id="GO:0005886">
    <property type="term" value="C:plasma membrane"/>
    <property type="evidence" value="ECO:0007669"/>
    <property type="project" value="UniProtKB-SubCell"/>
</dbReference>
<evidence type="ECO:0000256" key="7">
    <source>
        <dbReference type="ARBA" id="ARBA00023136"/>
    </source>
</evidence>
<dbReference type="CDD" id="cd15222">
    <property type="entry name" value="7tmA_OR51-like"/>
    <property type="match status" value="1"/>
</dbReference>
<keyword evidence="5 11" id="KW-1133">Transmembrane helix</keyword>
<keyword evidence="7 11" id="KW-0472">Membrane</keyword>
<evidence type="ECO:0000256" key="6">
    <source>
        <dbReference type="ARBA" id="ARBA00023040"/>
    </source>
</evidence>
<keyword evidence="8 10" id="KW-0675">Receptor</keyword>
<feature type="domain" description="G-protein coupled receptors family 1 profile" evidence="12">
    <location>
        <begin position="44"/>
        <end position="295"/>
    </location>
</feature>
<dbReference type="PROSITE" id="PS00237">
    <property type="entry name" value="G_PROTEIN_RECEP_F1_1"/>
    <property type="match status" value="1"/>
</dbReference>
<dbReference type="InParanoid" id="A0A1U8DXI5"/>
<dbReference type="PANTHER" id="PTHR26450">
    <property type="entry name" value="OLFACTORY RECEPTOR 56B1-RELATED"/>
    <property type="match status" value="1"/>
</dbReference>
<dbReference type="FunFam" id="1.20.1070.10:FF:000002">
    <property type="entry name" value="Olfactory receptor"/>
    <property type="match status" value="1"/>
</dbReference>
<dbReference type="GO" id="GO:0004930">
    <property type="term" value="F:G protein-coupled receptor activity"/>
    <property type="evidence" value="ECO:0007669"/>
    <property type="project" value="UniProtKB-KW"/>
</dbReference>
<proteinExistence type="inferred from homology"/>
<accession>A0A1U8DXI5</accession>
<evidence type="ECO:0000256" key="10">
    <source>
        <dbReference type="RuleBase" id="RU000688"/>
    </source>
</evidence>
<dbReference type="eggNOG" id="ENOG502SMGT">
    <property type="taxonomic scope" value="Eukaryota"/>
</dbReference>
<dbReference type="Proteomes" id="UP000189705">
    <property type="component" value="Unplaced"/>
</dbReference>
<comment type="similarity">
    <text evidence="10">Belongs to the G-protein coupled receptor 1 family.</text>
</comment>
<dbReference type="GeneID" id="102376842"/>
<evidence type="ECO:0000256" key="2">
    <source>
        <dbReference type="ARBA" id="ARBA00022606"/>
    </source>
</evidence>
<evidence type="ECO:0000256" key="5">
    <source>
        <dbReference type="ARBA" id="ARBA00022989"/>
    </source>
</evidence>
<evidence type="ECO:0000313" key="13">
    <source>
        <dbReference type="Proteomes" id="UP000189705"/>
    </source>
</evidence>
<feature type="transmembrane region" description="Helical" evidence="11">
    <location>
        <begin position="102"/>
        <end position="123"/>
    </location>
</feature>
<keyword evidence="13" id="KW-1185">Reference proteome</keyword>
<dbReference type="KEGG" id="asn:102376842"/>
<dbReference type="Pfam" id="PF13853">
    <property type="entry name" value="7tm_4"/>
    <property type="match status" value="1"/>
</dbReference>
<keyword evidence="2 11" id="KW-0716">Sensory transduction</keyword>
<evidence type="ECO:0000256" key="3">
    <source>
        <dbReference type="ARBA" id="ARBA00022692"/>
    </source>
</evidence>
<dbReference type="InterPro" id="IPR000276">
    <property type="entry name" value="GPCR_Rhodpsn"/>
</dbReference>
<dbReference type="InterPro" id="IPR000725">
    <property type="entry name" value="Olfact_rcpt"/>
</dbReference>
<dbReference type="InterPro" id="IPR017452">
    <property type="entry name" value="GPCR_Rhodpsn_7TM"/>
</dbReference>
<evidence type="ECO:0000256" key="4">
    <source>
        <dbReference type="ARBA" id="ARBA00022725"/>
    </source>
</evidence>
<keyword evidence="9 10" id="KW-0807">Transducer</keyword>
<dbReference type="GO" id="GO:0071396">
    <property type="term" value="P:cellular response to lipid"/>
    <property type="evidence" value="ECO:0007669"/>
    <property type="project" value="UniProtKB-ARBA"/>
</dbReference>
<dbReference type="Gene3D" id="1.20.1070.10">
    <property type="entry name" value="Rhodopsin 7-helix transmembrane proteins"/>
    <property type="match status" value="1"/>
</dbReference>
<dbReference type="GO" id="GO:0004984">
    <property type="term" value="F:olfactory receptor activity"/>
    <property type="evidence" value="ECO:0007669"/>
    <property type="project" value="InterPro"/>
</dbReference>
<feature type="transmembrane region" description="Helical" evidence="11">
    <location>
        <begin position="199"/>
        <end position="224"/>
    </location>
</feature>